<keyword evidence="3" id="KW-1133">Transmembrane helix</keyword>
<dbReference type="SUPFAM" id="SSF102198">
    <property type="entry name" value="Putative cyclase"/>
    <property type="match status" value="1"/>
</dbReference>
<dbReference type="PANTHER" id="PTHR34861">
    <property type="match status" value="1"/>
</dbReference>
<keyword evidence="6" id="KW-1185">Reference proteome</keyword>
<feature type="region of interest" description="Disordered" evidence="2">
    <location>
        <begin position="44"/>
        <end position="64"/>
    </location>
</feature>
<dbReference type="EMBL" id="JAPEUY010000009">
    <property type="protein sequence ID" value="KAJ4370019.1"/>
    <property type="molecule type" value="Genomic_DNA"/>
</dbReference>
<evidence type="ECO:0000313" key="6">
    <source>
        <dbReference type="Proteomes" id="UP001140560"/>
    </source>
</evidence>
<dbReference type="Pfam" id="PF04199">
    <property type="entry name" value="Cyclase"/>
    <property type="match status" value="1"/>
</dbReference>
<keyword evidence="4" id="KW-0732">Signal</keyword>
<evidence type="ECO:0000256" key="3">
    <source>
        <dbReference type="SAM" id="Phobius"/>
    </source>
</evidence>
<feature type="transmembrane region" description="Helical" evidence="3">
    <location>
        <begin position="190"/>
        <end position="213"/>
    </location>
</feature>
<dbReference type="AlphaFoldDB" id="A0A9W8Y8N2"/>
<evidence type="ECO:0008006" key="7">
    <source>
        <dbReference type="Google" id="ProtNLM"/>
    </source>
</evidence>
<organism evidence="5 6">
    <name type="scientific">Neocucurbitaria cava</name>
    <dbReference type="NCBI Taxonomy" id="798079"/>
    <lineage>
        <taxon>Eukaryota</taxon>
        <taxon>Fungi</taxon>
        <taxon>Dikarya</taxon>
        <taxon>Ascomycota</taxon>
        <taxon>Pezizomycotina</taxon>
        <taxon>Dothideomycetes</taxon>
        <taxon>Pleosporomycetidae</taxon>
        <taxon>Pleosporales</taxon>
        <taxon>Pleosporineae</taxon>
        <taxon>Cucurbitariaceae</taxon>
        <taxon>Neocucurbitaria</taxon>
    </lineage>
</organism>
<dbReference type="InterPro" id="IPR007325">
    <property type="entry name" value="KFase/CYL"/>
</dbReference>
<comment type="similarity">
    <text evidence="1">Belongs to the Cyclase 1 superfamily.</text>
</comment>
<feature type="chain" id="PRO_5040835581" description="Cyclase" evidence="4">
    <location>
        <begin position="20"/>
        <end position="578"/>
    </location>
</feature>
<gene>
    <name evidence="5" type="ORF">N0V83_005783</name>
</gene>
<dbReference type="GO" id="GO:0004061">
    <property type="term" value="F:arylformamidase activity"/>
    <property type="evidence" value="ECO:0007669"/>
    <property type="project" value="InterPro"/>
</dbReference>
<keyword evidence="3" id="KW-0472">Membrane</keyword>
<reference evidence="5" key="1">
    <citation type="submission" date="2022-10" db="EMBL/GenBank/DDBJ databases">
        <title>Tapping the CABI collections for fungal endophytes: first genome assemblies for Collariella, Neodidymelliopsis, Ascochyta clinopodiicola, Didymella pomorum, Didymosphaeria variabile, Neocosmospora piperis and Neocucurbitaria cava.</title>
        <authorList>
            <person name="Hill R."/>
        </authorList>
    </citation>
    <scope>NUCLEOTIDE SEQUENCE</scope>
    <source>
        <strain evidence="5">IMI 356814</strain>
    </source>
</reference>
<dbReference type="GO" id="GO:0019441">
    <property type="term" value="P:L-tryptophan catabolic process to kynurenine"/>
    <property type="evidence" value="ECO:0007669"/>
    <property type="project" value="InterPro"/>
</dbReference>
<evidence type="ECO:0000313" key="5">
    <source>
        <dbReference type="EMBL" id="KAJ4370019.1"/>
    </source>
</evidence>
<feature type="signal peptide" evidence="4">
    <location>
        <begin position="1"/>
        <end position="19"/>
    </location>
</feature>
<dbReference type="InterPro" id="IPR037175">
    <property type="entry name" value="KFase_sf"/>
</dbReference>
<comment type="caution">
    <text evidence="5">The sequence shown here is derived from an EMBL/GenBank/DDBJ whole genome shotgun (WGS) entry which is preliminary data.</text>
</comment>
<evidence type="ECO:0000256" key="1">
    <source>
        <dbReference type="ARBA" id="ARBA00007865"/>
    </source>
</evidence>
<keyword evidence="3" id="KW-0812">Transmembrane</keyword>
<evidence type="ECO:0000256" key="2">
    <source>
        <dbReference type="SAM" id="MobiDB-lite"/>
    </source>
</evidence>
<dbReference type="Proteomes" id="UP001140560">
    <property type="component" value="Unassembled WGS sequence"/>
</dbReference>
<dbReference type="Gene3D" id="3.50.30.50">
    <property type="entry name" value="Putative cyclase"/>
    <property type="match status" value="1"/>
</dbReference>
<dbReference type="OrthoDB" id="5396at2759"/>
<accession>A0A9W8Y8N2</accession>
<sequence>MHHASLLTLALALLSTASAYVIPVNQPDGLYSVRRSASGEEIHESLSIPTLRRDPTANTSPNPLNKRAWGHTYCGCGIGLDHGNTDAAVADLKAQLGDGQWINPGLSYYSIRGDVVAFVCNEDGNGPLKAWTDIITQAASQITNACGLYIAGSTGANTEFSIGSWTCTHQDPSYDYQNIDFSQTCTKMRFAFWAGVGLAGMELLNLTVFMYWWMDPKNTASQRLTQIKDFLTMNKTATTIPWDPNSTKFPTRKELPQIPGAPPEAAWVWGDNDYIGRLNLLTPTRVAAAAKEIRSGEIVPVNLPLNVPNQPAFGRETFKHEIKTLHEGVAYDDLYSLNTQSGTQWDGFRHFAHIPSGSFYNGTKGSDIVGPTANQKCSIHHWAEHGIAGRGVLLDYRGYAHKKGINYDPYDYYPISWQELYQCGKDQGIDIRPAAQGGDIKYGDMLFIRSGWKEAYDMKSDDDRSKAALRHGTGLDGEDGQRYAGLSQEQNILDWLHDCYFASVAGDAPSFEAWPSHEDYHLHEYILALWGMPLGEMLDLEKLAQTCREKNRWFFFFSSAPANCPGGVGSHVNGTAVF</sequence>
<dbReference type="PANTHER" id="PTHR34861:SF10">
    <property type="entry name" value="CYCLASE"/>
    <property type="match status" value="1"/>
</dbReference>
<evidence type="ECO:0000256" key="4">
    <source>
        <dbReference type="SAM" id="SignalP"/>
    </source>
</evidence>
<proteinExistence type="inferred from homology"/>
<protein>
    <recommendedName>
        <fullName evidence="7">Cyclase</fullName>
    </recommendedName>
</protein>
<name>A0A9W8Y8N2_9PLEO</name>